<dbReference type="EMBL" id="CP000927">
    <property type="protein sequence ID" value="ABZ73240.1"/>
    <property type="molecule type" value="Genomic_DNA"/>
</dbReference>
<accession>B0SXM8</accession>
<dbReference type="GO" id="GO:0016740">
    <property type="term" value="F:transferase activity"/>
    <property type="evidence" value="ECO:0007669"/>
    <property type="project" value="TreeGrafter"/>
</dbReference>
<dbReference type="PANTHER" id="PTHR13754">
    <property type="entry name" value="METALLO-BETA-LACTAMASE SUPERFAMILY PROTEIN"/>
    <property type="match status" value="1"/>
</dbReference>
<feature type="signal peptide" evidence="1">
    <location>
        <begin position="1"/>
        <end position="31"/>
    </location>
</feature>
<dbReference type="Gene3D" id="3.60.15.10">
    <property type="entry name" value="Ribonuclease Z/Hydroxyacylglutathione hydrolase-like"/>
    <property type="match status" value="1"/>
</dbReference>
<evidence type="ECO:0000259" key="2">
    <source>
        <dbReference type="Pfam" id="PF00753"/>
    </source>
</evidence>
<sequence length="369" mass="39412" precursor="true">MPSMPHLLPDRRALIAGLLASLASGSTGALGAEPRFKAPVVDQLTLQVLIDNATFGPFLPNLTLPGLEVRRETGDRSPRMSRQALKAEFGLSILGTSRIGDQTRRVLVDFGYTPETLTNNLALLGLDPDQFDAAVLSHGHLDHYGGFAGLFAGRAAKDRHLPLYVGGEETFCERVTMIASPPPVMGALDRGELARAGLQVRIAPEPAVVADQAFTTGVIPLKSFERAAIPTAMRAGVGCDAAKLSPGKRDGQTPDDGEHELATCYVVKDLGLVVVSCCSHRGVLNAVRQAQALSGVDKVHAVVGGFHLVRPRTDDEARRTAAEFVKIDPTYIIPMHCTGEVFIAEATRLMPNKVIRPYVGTQLVFAAKA</sequence>
<dbReference type="AlphaFoldDB" id="B0SXM8"/>
<dbReference type="CDD" id="cd07713">
    <property type="entry name" value="DHPS-like_MBL-fold"/>
    <property type="match status" value="1"/>
</dbReference>
<feature type="chain" id="PRO_5002755726" evidence="1">
    <location>
        <begin position="32"/>
        <end position="369"/>
    </location>
</feature>
<organism evidence="3">
    <name type="scientific">Caulobacter sp. (strain K31)</name>
    <dbReference type="NCBI Taxonomy" id="366602"/>
    <lineage>
        <taxon>Bacteria</taxon>
        <taxon>Pseudomonadati</taxon>
        <taxon>Pseudomonadota</taxon>
        <taxon>Alphaproteobacteria</taxon>
        <taxon>Caulobacterales</taxon>
        <taxon>Caulobacteraceae</taxon>
        <taxon>Caulobacter</taxon>
    </lineage>
</organism>
<dbReference type="InterPro" id="IPR041712">
    <property type="entry name" value="DHPS-like_MBL-fold"/>
</dbReference>
<dbReference type="KEGG" id="cak:Caul_4116"/>
<dbReference type="STRING" id="366602.Caul_4116"/>
<dbReference type="InterPro" id="IPR052926">
    <property type="entry name" value="Metallo-beta-lactamase_dom"/>
</dbReference>
<name>B0SXM8_CAUSK</name>
<dbReference type="InterPro" id="IPR036866">
    <property type="entry name" value="RibonucZ/Hydroxyglut_hydro"/>
</dbReference>
<protein>
    <submittedName>
        <fullName evidence="3">Beta-lactamase-like protein</fullName>
    </submittedName>
</protein>
<dbReference type="InterPro" id="IPR001279">
    <property type="entry name" value="Metallo-B-lactamas"/>
</dbReference>
<gene>
    <name evidence="3" type="ordered locus">Caul_4116</name>
</gene>
<dbReference type="eggNOG" id="COG1237">
    <property type="taxonomic scope" value="Bacteria"/>
</dbReference>
<dbReference type="HOGENOM" id="CLU_036012_2_0_5"/>
<reference evidence="3" key="1">
    <citation type="submission" date="2008-01" db="EMBL/GenBank/DDBJ databases">
        <title>Complete sequence of chromosome of Caulobacter sp. K31.</title>
        <authorList>
            <consortium name="US DOE Joint Genome Institute"/>
            <person name="Copeland A."/>
            <person name="Lucas S."/>
            <person name="Lapidus A."/>
            <person name="Barry K."/>
            <person name="Glavina del Rio T."/>
            <person name="Dalin E."/>
            <person name="Tice H."/>
            <person name="Pitluck S."/>
            <person name="Bruce D."/>
            <person name="Goodwin L."/>
            <person name="Thompson L.S."/>
            <person name="Brettin T."/>
            <person name="Detter J.C."/>
            <person name="Han C."/>
            <person name="Schmutz J."/>
            <person name="Larimer F."/>
            <person name="Land M."/>
            <person name="Hauser L."/>
            <person name="Kyrpides N."/>
            <person name="Kim E."/>
            <person name="Stephens C."/>
            <person name="Richardson P."/>
        </authorList>
    </citation>
    <scope>NUCLEOTIDE SEQUENCE [LARGE SCALE GENOMIC DNA]</scope>
    <source>
        <strain evidence="3">K31</strain>
    </source>
</reference>
<proteinExistence type="predicted"/>
<dbReference type="SUPFAM" id="SSF56281">
    <property type="entry name" value="Metallo-hydrolase/oxidoreductase"/>
    <property type="match status" value="1"/>
</dbReference>
<evidence type="ECO:0000256" key="1">
    <source>
        <dbReference type="SAM" id="SignalP"/>
    </source>
</evidence>
<dbReference type="PANTHER" id="PTHR13754:SF18">
    <property type="entry name" value="7,8-DIHYDROPTERIN-6-METHYL-4-(BETA-D-RIBOFURANOSYL)-AMINOBENZENE-5'-PHOSPHATE SYNTHASE"/>
    <property type="match status" value="1"/>
</dbReference>
<feature type="domain" description="Metallo-beta-lactamase" evidence="2">
    <location>
        <begin position="99"/>
        <end position="152"/>
    </location>
</feature>
<keyword evidence="1" id="KW-0732">Signal</keyword>
<evidence type="ECO:0000313" key="3">
    <source>
        <dbReference type="EMBL" id="ABZ73240.1"/>
    </source>
</evidence>
<dbReference type="Pfam" id="PF00753">
    <property type="entry name" value="Lactamase_B"/>
    <property type="match status" value="1"/>
</dbReference>